<reference evidence="1 2" key="1">
    <citation type="submission" date="2019-03" db="EMBL/GenBank/DDBJ databases">
        <title>Genomic Encyclopedia of Type Strains, Phase IV (KMG-IV): sequencing the most valuable type-strain genomes for metagenomic binning, comparative biology and taxonomic classification.</title>
        <authorList>
            <person name="Goeker M."/>
        </authorList>
    </citation>
    <scope>NUCLEOTIDE SEQUENCE [LARGE SCALE GENOMIC DNA]</scope>
    <source>
        <strain evidence="1 2">DSM 20467</strain>
    </source>
</reference>
<sequence>MILKKIIPFMFVFMFAVGTIGIGTPTQSSSVQPLPGVKSLSNAAETAPAYSKATTGAIIGGVAGAISGQEAKSGKTQHTITNAAIGAVLGGAIGHNT</sequence>
<dbReference type="RefSeq" id="WP_132551327.1">
    <property type="nucleotide sequence ID" value="NZ_SMAA01000021.1"/>
</dbReference>
<dbReference type="AlphaFoldDB" id="A0A4R3K2Q1"/>
<organism evidence="1 2">
    <name type="scientific">Pectinatus cerevisiiphilus</name>
    <dbReference type="NCBI Taxonomy" id="86956"/>
    <lineage>
        <taxon>Bacteria</taxon>
        <taxon>Bacillati</taxon>
        <taxon>Bacillota</taxon>
        <taxon>Negativicutes</taxon>
        <taxon>Selenomonadales</taxon>
        <taxon>Selenomonadaceae</taxon>
        <taxon>Pectinatus</taxon>
    </lineage>
</organism>
<keyword evidence="2" id="KW-1185">Reference proteome</keyword>
<accession>A0A4R3K2Q1</accession>
<dbReference type="Proteomes" id="UP000295188">
    <property type="component" value="Unassembled WGS sequence"/>
</dbReference>
<name>A0A4R3K2Q1_9FIRM</name>
<comment type="caution">
    <text evidence="1">The sequence shown here is derived from an EMBL/GenBank/DDBJ whole genome shotgun (WGS) entry which is preliminary data.</text>
</comment>
<gene>
    <name evidence="1" type="ORF">EDC37_12133</name>
</gene>
<evidence type="ECO:0000313" key="1">
    <source>
        <dbReference type="EMBL" id="TCS76698.1"/>
    </source>
</evidence>
<proteinExistence type="predicted"/>
<protein>
    <submittedName>
        <fullName evidence="1">Glycine zipper 2TM protein</fullName>
    </submittedName>
</protein>
<evidence type="ECO:0000313" key="2">
    <source>
        <dbReference type="Proteomes" id="UP000295188"/>
    </source>
</evidence>
<dbReference type="EMBL" id="SMAA01000021">
    <property type="protein sequence ID" value="TCS76698.1"/>
    <property type="molecule type" value="Genomic_DNA"/>
</dbReference>